<dbReference type="SUPFAM" id="SSF103642">
    <property type="entry name" value="Sec-C motif"/>
    <property type="match status" value="1"/>
</dbReference>
<protein>
    <submittedName>
        <fullName evidence="1">SEC-C domain-containing protein</fullName>
    </submittedName>
</protein>
<dbReference type="EMBL" id="JADQTO010000007">
    <property type="protein sequence ID" value="MBG0563013.1"/>
    <property type="molecule type" value="Genomic_DNA"/>
</dbReference>
<comment type="caution">
    <text evidence="1">The sequence shown here is derived from an EMBL/GenBank/DDBJ whole genome shotgun (WGS) entry which is preliminary data.</text>
</comment>
<accession>A0A931CBE2</accession>
<proteinExistence type="predicted"/>
<sequence length="328" mass="35709">MPSNELLTSDDLDAIGHDAFRAEDPRACVAELVEAVEGERLADPTDAGYAYSLAAEIIERQGDLAAALELVSRAVAAYPSDEGGFARAYRGDLLARLGHEDEAMTEFAALRPRLVRDPDAASYLSEAMEECGFAPIAEQWLTAALESVLDRPGDGPDDLNLKLLYHLIQARSRIRRELELPVDEHDEMADRMREAAYGVEPDVDETTGQGLLFWPKAEFDRVLLRWPALADAYGRTWDEHRARLEKELAGRGASGETGLVLFAGLADGLAAFATRMGGDPAEAAIQLGYEDQQLSGSAWAAWPPGRNGPCWCGSGGKYKKCCLPRSRA</sequence>
<gene>
    <name evidence="1" type="ORF">I4J89_16280</name>
</gene>
<evidence type="ECO:0000313" key="2">
    <source>
        <dbReference type="Proteomes" id="UP000598146"/>
    </source>
</evidence>
<dbReference type="RefSeq" id="WP_196414824.1">
    <property type="nucleotide sequence ID" value="NZ_JADQTO010000007.1"/>
</dbReference>
<dbReference type="Proteomes" id="UP000598146">
    <property type="component" value="Unassembled WGS sequence"/>
</dbReference>
<dbReference type="SUPFAM" id="SSF48452">
    <property type="entry name" value="TPR-like"/>
    <property type="match status" value="1"/>
</dbReference>
<evidence type="ECO:0000313" key="1">
    <source>
        <dbReference type="EMBL" id="MBG0563013.1"/>
    </source>
</evidence>
<dbReference type="InterPro" id="IPR011990">
    <property type="entry name" value="TPR-like_helical_dom_sf"/>
</dbReference>
<dbReference type="InterPro" id="IPR004027">
    <property type="entry name" value="SEC_C_motif"/>
</dbReference>
<name>A0A931CBE2_9ACTN</name>
<dbReference type="Gene3D" id="1.25.40.10">
    <property type="entry name" value="Tetratricopeptide repeat domain"/>
    <property type="match status" value="1"/>
</dbReference>
<dbReference type="Gene3D" id="3.10.450.50">
    <property type="match status" value="1"/>
</dbReference>
<reference evidence="1" key="1">
    <citation type="submission" date="2020-11" db="EMBL/GenBank/DDBJ databases">
        <title>Isolation and identification of active actinomycetes.</title>
        <authorList>
            <person name="Sun X."/>
        </authorList>
    </citation>
    <scope>NUCLEOTIDE SEQUENCE</scope>
    <source>
        <strain evidence="1">NEAU-A11</strain>
    </source>
</reference>
<organism evidence="1 2">
    <name type="scientific">Actinoplanes aureus</name>
    <dbReference type="NCBI Taxonomy" id="2792083"/>
    <lineage>
        <taxon>Bacteria</taxon>
        <taxon>Bacillati</taxon>
        <taxon>Actinomycetota</taxon>
        <taxon>Actinomycetes</taxon>
        <taxon>Micromonosporales</taxon>
        <taxon>Micromonosporaceae</taxon>
        <taxon>Actinoplanes</taxon>
    </lineage>
</organism>
<dbReference type="AlphaFoldDB" id="A0A931CBE2"/>
<dbReference type="Pfam" id="PF02810">
    <property type="entry name" value="SEC-C"/>
    <property type="match status" value="1"/>
</dbReference>
<keyword evidence="2" id="KW-1185">Reference proteome</keyword>